<protein>
    <submittedName>
        <fullName evidence="1">Uncharacterized protein</fullName>
    </submittedName>
</protein>
<organism evidence="1 2">
    <name type="scientific">Xylanibacter ruminicola</name>
    <name type="common">Prevotella ruminicola</name>
    <dbReference type="NCBI Taxonomy" id="839"/>
    <lineage>
        <taxon>Bacteria</taxon>
        <taxon>Pseudomonadati</taxon>
        <taxon>Bacteroidota</taxon>
        <taxon>Bacteroidia</taxon>
        <taxon>Bacteroidales</taxon>
        <taxon>Prevotellaceae</taxon>
        <taxon>Xylanibacter</taxon>
    </lineage>
</organism>
<accession>A0A1M6TJB1</accession>
<reference evidence="1 2" key="1">
    <citation type="submission" date="2016-11" db="EMBL/GenBank/DDBJ databases">
        <authorList>
            <person name="Jaros S."/>
            <person name="Januszkiewicz K."/>
            <person name="Wedrychowicz H."/>
        </authorList>
    </citation>
    <scope>NUCLEOTIDE SEQUENCE [LARGE SCALE GENOMIC DNA]</scope>
    <source>
        <strain evidence="1 2">KHT3</strain>
    </source>
</reference>
<proteinExistence type="predicted"/>
<name>A0A1M6TJB1_XYLRU</name>
<sequence length="59" mass="6404">MNWVLTATLICGASVLTSCSSNDNPLTPDLNLSEMIIGKLSYPPRPQSLAKLQNSDRMP</sequence>
<dbReference type="AlphaFoldDB" id="A0A1M6TJB1"/>
<evidence type="ECO:0000313" key="1">
    <source>
        <dbReference type="EMBL" id="SHK56976.1"/>
    </source>
</evidence>
<dbReference type="Proteomes" id="UP000184130">
    <property type="component" value="Unassembled WGS sequence"/>
</dbReference>
<dbReference type="EMBL" id="FRBD01000006">
    <property type="protein sequence ID" value="SHK56976.1"/>
    <property type="molecule type" value="Genomic_DNA"/>
</dbReference>
<gene>
    <name evidence="1" type="ORF">SAMN05216463_10644</name>
</gene>
<evidence type="ECO:0000313" key="2">
    <source>
        <dbReference type="Proteomes" id="UP000184130"/>
    </source>
</evidence>